<sequence>MRKTTEIGRSQVFMLTERIQRNEVAMKATELIEKWLDKCDLARLAQERYEEDPSPTNYTELKRAMSERRLMEERIDPGASHARSVSP</sequence>
<name>A0A844HSS8_9GAMM</name>
<dbReference type="EMBL" id="VENC01000003">
    <property type="protein sequence ID" value="MTI97909.1"/>
    <property type="molecule type" value="Genomic_DNA"/>
</dbReference>
<comment type="caution">
    <text evidence="1">The sequence shown here is derived from an EMBL/GenBank/DDBJ whole genome shotgun (WGS) entry which is preliminary data.</text>
</comment>
<dbReference type="Proteomes" id="UP000431462">
    <property type="component" value="Unassembled WGS sequence"/>
</dbReference>
<gene>
    <name evidence="1" type="ORF">FH752_04720</name>
</gene>
<evidence type="ECO:0000313" key="2">
    <source>
        <dbReference type="Proteomes" id="UP000431462"/>
    </source>
</evidence>
<reference evidence="1 2" key="1">
    <citation type="submission" date="2019-06" db="EMBL/GenBank/DDBJ databases">
        <title>Enrichment of Autotrophic Halophilic Microorganisms from Red Sea Brine Pool Using Microbial Electrosynthesis System.</title>
        <authorList>
            <person name="Alqahtani M.F."/>
            <person name="Bajracharya S."/>
            <person name="Katuri K.P."/>
            <person name="Ali M."/>
            <person name="Saikaly P.E."/>
        </authorList>
    </citation>
    <scope>NUCLEOTIDE SEQUENCE [LARGE SCALE GENOMIC DNA]</scope>
    <source>
        <strain evidence="1">MES15</strain>
    </source>
</reference>
<protein>
    <submittedName>
        <fullName evidence="1">Uncharacterized protein</fullName>
    </submittedName>
</protein>
<dbReference type="AlphaFoldDB" id="A0A844HSS8"/>
<accession>A0A844HSS8</accession>
<evidence type="ECO:0000313" key="1">
    <source>
        <dbReference type="EMBL" id="MTI97909.1"/>
    </source>
</evidence>
<proteinExistence type="predicted"/>
<organism evidence="1 2">
    <name type="scientific">Marinobacter adhaerens</name>
    <dbReference type="NCBI Taxonomy" id="1033846"/>
    <lineage>
        <taxon>Bacteria</taxon>
        <taxon>Pseudomonadati</taxon>
        <taxon>Pseudomonadota</taxon>
        <taxon>Gammaproteobacteria</taxon>
        <taxon>Pseudomonadales</taxon>
        <taxon>Marinobacteraceae</taxon>
        <taxon>Marinobacter</taxon>
    </lineage>
</organism>